<evidence type="ECO:0000256" key="9">
    <source>
        <dbReference type="ARBA" id="ARBA00024202"/>
    </source>
</evidence>
<dbReference type="CDD" id="cd06261">
    <property type="entry name" value="TM_PBP2"/>
    <property type="match status" value="1"/>
</dbReference>
<dbReference type="SUPFAM" id="SSF161098">
    <property type="entry name" value="MetI-like"/>
    <property type="match status" value="1"/>
</dbReference>
<keyword evidence="4 10" id="KW-0812">Transmembrane</keyword>
<dbReference type="GO" id="GO:0015031">
    <property type="term" value="P:protein transport"/>
    <property type="evidence" value="ECO:0007669"/>
    <property type="project" value="UniProtKB-KW"/>
</dbReference>
<keyword evidence="2 10" id="KW-0813">Transport</keyword>
<feature type="transmembrane region" description="Helical" evidence="10">
    <location>
        <begin position="169"/>
        <end position="188"/>
    </location>
</feature>
<feature type="transmembrane region" description="Helical" evidence="10">
    <location>
        <begin position="111"/>
        <end position="133"/>
    </location>
</feature>
<dbReference type="PATRIC" id="fig|1303.84.peg.1922"/>
<gene>
    <name evidence="12" type="ORF">SORDD24_01732</name>
</gene>
<dbReference type="PANTHER" id="PTHR43386:SF24">
    <property type="entry name" value="OLIGOPEPTIDE TRANSPORT SYSTEM PERMEASE PROTEIN AMID"/>
    <property type="match status" value="1"/>
</dbReference>
<keyword evidence="8 10" id="KW-0472">Membrane</keyword>
<keyword evidence="5" id="KW-0571">Peptide transport</keyword>
<dbReference type="Pfam" id="PF00528">
    <property type="entry name" value="BPD_transp_1"/>
    <property type="match status" value="1"/>
</dbReference>
<sequence length="308" mass="34575">MSTIGKEKFQFVKRDDFASETIDAPAYSYWGSVFRQFLKKKSTVIMLGILVAIILMSFIYPMFSNFDFNDVSKVNDFSARFIKPNAEHWFGTDSNGKSLFDGVWFGARNSILISVIATFINLVIGVIVGGIWGISKSVDRVMMEVYNIISNIPSLLIVIVLTYSIGAGFWNLIFAMSVTTWIGIAYMIRIQIMRYRDLEYNLASQTLGTPTFKIIVKNIMPQLVSVIVSTMTLMLPSFISYEAFLSFFGLGLPVTVPSLGRLISDYSQNVTTNAYLFWIPLTTLILVSLSLFVVGQNLADASDPRTHR</sequence>
<evidence type="ECO:0000313" key="12">
    <source>
        <dbReference type="EMBL" id="KXU03470.1"/>
    </source>
</evidence>
<dbReference type="GO" id="GO:0055085">
    <property type="term" value="P:transmembrane transport"/>
    <property type="evidence" value="ECO:0007669"/>
    <property type="project" value="InterPro"/>
</dbReference>
<evidence type="ECO:0000259" key="11">
    <source>
        <dbReference type="PROSITE" id="PS50928"/>
    </source>
</evidence>
<feature type="transmembrane region" description="Helical" evidence="10">
    <location>
        <begin position="145"/>
        <end position="163"/>
    </location>
</feature>
<proteinExistence type="inferred from homology"/>
<evidence type="ECO:0000256" key="4">
    <source>
        <dbReference type="ARBA" id="ARBA00022692"/>
    </source>
</evidence>
<dbReference type="NCBIfam" id="NF043080">
    <property type="entry name" value="MMSYN1_0166"/>
    <property type="match status" value="1"/>
</dbReference>
<name>A0A081QWD5_STROR</name>
<dbReference type="InterPro" id="IPR035906">
    <property type="entry name" value="MetI-like_sf"/>
</dbReference>
<dbReference type="RefSeq" id="WP_033629311.1">
    <property type="nucleotide sequence ID" value="NZ_JAHZPE010000003.1"/>
</dbReference>
<evidence type="ECO:0000256" key="5">
    <source>
        <dbReference type="ARBA" id="ARBA00022856"/>
    </source>
</evidence>
<reference evidence="12 13" key="1">
    <citation type="submission" date="2016-01" db="EMBL/GenBank/DDBJ databases">
        <title>Highly variable Streptococcus oralis are common among viridans streptococci isolated from primates.</title>
        <authorList>
            <person name="Denapaite D."/>
            <person name="Rieger M."/>
            <person name="Koendgen S."/>
            <person name="Brueckner R."/>
            <person name="Ochigava I."/>
            <person name="Kappeler P."/>
            <person name="Maetz-Rensing K."/>
            <person name="Leendertz F."/>
            <person name="Hakenbeck R."/>
        </authorList>
    </citation>
    <scope>NUCLEOTIDE SEQUENCE [LARGE SCALE GENOMIC DNA]</scope>
    <source>
        <strain evidence="12 13">DD24</strain>
    </source>
</reference>
<keyword evidence="7 10" id="KW-1133">Transmembrane helix</keyword>
<accession>A0A081QWD5</accession>
<dbReference type="OrthoDB" id="9797472at2"/>
<comment type="caution">
    <text evidence="12">The sequence shown here is derived from an EMBL/GenBank/DDBJ whole genome shotgun (WGS) entry which is preliminary data.</text>
</comment>
<evidence type="ECO:0000256" key="10">
    <source>
        <dbReference type="RuleBase" id="RU363032"/>
    </source>
</evidence>
<feature type="transmembrane region" description="Helical" evidence="10">
    <location>
        <begin position="219"/>
        <end position="239"/>
    </location>
</feature>
<comment type="subcellular location">
    <subcellularLocation>
        <location evidence="1 10">Cell membrane</location>
        <topology evidence="1 10">Multi-pass membrane protein</topology>
    </subcellularLocation>
</comment>
<feature type="transmembrane region" description="Helical" evidence="10">
    <location>
        <begin position="44"/>
        <end position="63"/>
    </location>
</feature>
<evidence type="ECO:0000313" key="13">
    <source>
        <dbReference type="Proteomes" id="UP000070353"/>
    </source>
</evidence>
<evidence type="ECO:0000256" key="2">
    <source>
        <dbReference type="ARBA" id="ARBA00022448"/>
    </source>
</evidence>
<dbReference type="InterPro" id="IPR054864">
    <property type="entry name" value="OppC_permease"/>
</dbReference>
<dbReference type="InterPro" id="IPR000515">
    <property type="entry name" value="MetI-like"/>
</dbReference>
<dbReference type="EMBL" id="LQZB01000198">
    <property type="protein sequence ID" value="KXU03470.1"/>
    <property type="molecule type" value="Genomic_DNA"/>
</dbReference>
<dbReference type="InterPro" id="IPR025966">
    <property type="entry name" value="OppC_N"/>
</dbReference>
<evidence type="ECO:0000256" key="7">
    <source>
        <dbReference type="ARBA" id="ARBA00022989"/>
    </source>
</evidence>
<evidence type="ECO:0000256" key="1">
    <source>
        <dbReference type="ARBA" id="ARBA00004651"/>
    </source>
</evidence>
<evidence type="ECO:0000256" key="6">
    <source>
        <dbReference type="ARBA" id="ARBA00022927"/>
    </source>
</evidence>
<dbReference type="Proteomes" id="UP000070353">
    <property type="component" value="Unassembled WGS sequence"/>
</dbReference>
<keyword evidence="3" id="KW-1003">Cell membrane</keyword>
<dbReference type="Gene3D" id="1.10.3720.10">
    <property type="entry name" value="MetI-like"/>
    <property type="match status" value="1"/>
</dbReference>
<dbReference type="Pfam" id="PF12911">
    <property type="entry name" value="OppC_N"/>
    <property type="match status" value="1"/>
</dbReference>
<feature type="domain" description="ABC transmembrane type-1" evidence="11">
    <location>
        <begin position="107"/>
        <end position="295"/>
    </location>
</feature>
<dbReference type="GO" id="GO:0005886">
    <property type="term" value="C:plasma membrane"/>
    <property type="evidence" value="ECO:0007669"/>
    <property type="project" value="UniProtKB-SubCell"/>
</dbReference>
<dbReference type="AlphaFoldDB" id="A0A081QWD5"/>
<protein>
    <submittedName>
        <fullName evidence="12">Oligopeptide transport system permease protein OppC</fullName>
    </submittedName>
</protein>
<keyword evidence="6" id="KW-0653">Protein transport</keyword>
<dbReference type="PANTHER" id="PTHR43386">
    <property type="entry name" value="OLIGOPEPTIDE TRANSPORT SYSTEM PERMEASE PROTEIN APPC"/>
    <property type="match status" value="1"/>
</dbReference>
<feature type="transmembrane region" description="Helical" evidence="10">
    <location>
        <begin position="275"/>
        <end position="295"/>
    </location>
</feature>
<evidence type="ECO:0000256" key="8">
    <source>
        <dbReference type="ARBA" id="ARBA00023136"/>
    </source>
</evidence>
<dbReference type="PROSITE" id="PS50928">
    <property type="entry name" value="ABC_TM1"/>
    <property type="match status" value="1"/>
</dbReference>
<dbReference type="InterPro" id="IPR050366">
    <property type="entry name" value="BP-dependent_transpt_permease"/>
</dbReference>
<dbReference type="GO" id="GO:0015833">
    <property type="term" value="P:peptide transport"/>
    <property type="evidence" value="ECO:0007669"/>
    <property type="project" value="UniProtKB-KW"/>
</dbReference>
<comment type="similarity">
    <text evidence="9">Belongs to the binding-protein-dependent transport system permease family. OppBC subfamily.</text>
</comment>
<evidence type="ECO:0000256" key="3">
    <source>
        <dbReference type="ARBA" id="ARBA00022475"/>
    </source>
</evidence>
<organism evidence="12 13">
    <name type="scientific">Streptococcus oralis</name>
    <dbReference type="NCBI Taxonomy" id="1303"/>
    <lineage>
        <taxon>Bacteria</taxon>
        <taxon>Bacillati</taxon>
        <taxon>Bacillota</taxon>
        <taxon>Bacilli</taxon>
        <taxon>Lactobacillales</taxon>
        <taxon>Streptococcaceae</taxon>
        <taxon>Streptococcus</taxon>
    </lineage>
</organism>